<keyword evidence="5 7" id="KW-1133">Transmembrane helix</keyword>
<feature type="transmembrane region" description="Helical" evidence="7">
    <location>
        <begin position="107"/>
        <end position="129"/>
    </location>
</feature>
<accession>A0ABS2KVT9</accession>
<gene>
    <name evidence="9" type="ORF">JOE42_002796</name>
</gene>
<evidence type="ECO:0000256" key="4">
    <source>
        <dbReference type="ARBA" id="ARBA00022692"/>
    </source>
</evidence>
<feature type="transmembrane region" description="Helical" evidence="7">
    <location>
        <begin position="49"/>
        <end position="71"/>
    </location>
</feature>
<feature type="transmembrane region" description="Helical" evidence="7">
    <location>
        <begin position="376"/>
        <end position="399"/>
    </location>
</feature>
<evidence type="ECO:0000256" key="1">
    <source>
        <dbReference type="ARBA" id="ARBA00004651"/>
    </source>
</evidence>
<keyword evidence="10" id="KW-1185">Reference proteome</keyword>
<dbReference type="InterPro" id="IPR011701">
    <property type="entry name" value="MFS"/>
</dbReference>
<evidence type="ECO:0000313" key="9">
    <source>
        <dbReference type="EMBL" id="MBM7416063.1"/>
    </source>
</evidence>
<evidence type="ECO:0000256" key="6">
    <source>
        <dbReference type="ARBA" id="ARBA00023136"/>
    </source>
</evidence>
<dbReference type="RefSeq" id="WP_307806009.1">
    <property type="nucleotide sequence ID" value="NZ_JAFBBK010000001.1"/>
</dbReference>
<dbReference type="InterPro" id="IPR050171">
    <property type="entry name" value="MFS_Transporters"/>
</dbReference>
<feature type="transmembrane region" description="Helical" evidence="7">
    <location>
        <begin position="254"/>
        <end position="276"/>
    </location>
</feature>
<feature type="transmembrane region" description="Helical" evidence="7">
    <location>
        <begin position="288"/>
        <end position="307"/>
    </location>
</feature>
<feature type="transmembrane region" description="Helical" evidence="7">
    <location>
        <begin position="141"/>
        <end position="165"/>
    </location>
</feature>
<protein>
    <submittedName>
        <fullName evidence="9">MFS family permease</fullName>
    </submittedName>
</protein>
<evidence type="ECO:0000256" key="7">
    <source>
        <dbReference type="SAM" id="Phobius"/>
    </source>
</evidence>
<evidence type="ECO:0000259" key="8">
    <source>
        <dbReference type="PROSITE" id="PS50850"/>
    </source>
</evidence>
<evidence type="ECO:0000256" key="3">
    <source>
        <dbReference type="ARBA" id="ARBA00022475"/>
    </source>
</evidence>
<name>A0ABS2KVT9_9NOCA</name>
<evidence type="ECO:0000256" key="5">
    <source>
        <dbReference type="ARBA" id="ARBA00022989"/>
    </source>
</evidence>
<dbReference type="Proteomes" id="UP000703038">
    <property type="component" value="Unassembled WGS sequence"/>
</dbReference>
<feature type="transmembrane region" description="Helical" evidence="7">
    <location>
        <begin position="347"/>
        <end position="370"/>
    </location>
</feature>
<feature type="transmembrane region" description="Helical" evidence="7">
    <location>
        <begin position="171"/>
        <end position="190"/>
    </location>
</feature>
<organism evidence="9 10">
    <name type="scientific">Rhodococcoides corynebacterioides</name>
    <dbReference type="NCBI Taxonomy" id="53972"/>
    <lineage>
        <taxon>Bacteria</taxon>
        <taxon>Bacillati</taxon>
        <taxon>Actinomycetota</taxon>
        <taxon>Actinomycetes</taxon>
        <taxon>Mycobacteriales</taxon>
        <taxon>Nocardiaceae</taxon>
        <taxon>Rhodococcoides</taxon>
    </lineage>
</organism>
<dbReference type="Pfam" id="PF07690">
    <property type="entry name" value="MFS_1"/>
    <property type="match status" value="1"/>
</dbReference>
<feature type="transmembrane region" description="Helical" evidence="7">
    <location>
        <begin position="313"/>
        <end position="335"/>
    </location>
</feature>
<evidence type="ECO:0000256" key="2">
    <source>
        <dbReference type="ARBA" id="ARBA00022448"/>
    </source>
</evidence>
<dbReference type="SUPFAM" id="SSF103473">
    <property type="entry name" value="MFS general substrate transporter"/>
    <property type="match status" value="1"/>
</dbReference>
<dbReference type="PANTHER" id="PTHR23517">
    <property type="entry name" value="RESISTANCE PROTEIN MDTM, PUTATIVE-RELATED-RELATED"/>
    <property type="match status" value="1"/>
</dbReference>
<keyword evidence="2" id="KW-0813">Transport</keyword>
<sequence length="405" mass="41487">MTTTEVRPQTWMTPVRSFWVVALVFFTVMGSSAAPSPLYPVYQSRWGFGASTLTIVFAVYVFALLAALLTVGSLSDHLGRKPVIVASLLVLIASQVVFVFADGVGWLIAARLVQGLAAGAAMGALTAAIIDLQPTDRLGPLVSSVAPAFGLGAGGIAAGLLVQFAPFPTTLVYVVMIVALIVLTALVVAVPESAVRAGFDDRRHVVRVLTPTLGLPVSIRSRFWPVVPALVATWSLGGFHLSLGPSIMGTVFDLRGAVVGGLDIFTMFTAGAIGAASARTLLPRTAMTAGALTLATGIVVNLVGLHIASAPLYFVGTAVSGFGWGATFLGAMSIIGALAPPEHRGSVFATTLVLSYLAFSVPAIVAGVAIHSAGLLVTATVYGAVVVALALGAVTTTVLRSPARV</sequence>
<keyword evidence="4 7" id="KW-0812">Transmembrane</keyword>
<reference evidence="9 10" key="1">
    <citation type="submission" date="2021-01" db="EMBL/GenBank/DDBJ databases">
        <title>Genomics of switchgrass bacterial isolates.</title>
        <authorList>
            <person name="Shade A."/>
        </authorList>
    </citation>
    <scope>NUCLEOTIDE SEQUENCE [LARGE SCALE GENOMIC DNA]</scope>
    <source>
        <strain evidence="9 10">PvP111</strain>
    </source>
</reference>
<keyword evidence="3" id="KW-1003">Cell membrane</keyword>
<feature type="domain" description="Major facilitator superfamily (MFS) profile" evidence="8">
    <location>
        <begin position="17"/>
        <end position="404"/>
    </location>
</feature>
<dbReference type="Gene3D" id="1.20.1250.20">
    <property type="entry name" value="MFS general substrate transporter like domains"/>
    <property type="match status" value="1"/>
</dbReference>
<dbReference type="PROSITE" id="PS50850">
    <property type="entry name" value="MFS"/>
    <property type="match status" value="1"/>
</dbReference>
<evidence type="ECO:0000313" key="10">
    <source>
        <dbReference type="Proteomes" id="UP000703038"/>
    </source>
</evidence>
<comment type="subcellular location">
    <subcellularLocation>
        <location evidence="1">Cell membrane</location>
        <topology evidence="1">Multi-pass membrane protein</topology>
    </subcellularLocation>
</comment>
<dbReference type="EMBL" id="JAFBBK010000001">
    <property type="protein sequence ID" value="MBM7416063.1"/>
    <property type="molecule type" value="Genomic_DNA"/>
</dbReference>
<keyword evidence="6 7" id="KW-0472">Membrane</keyword>
<feature type="transmembrane region" description="Helical" evidence="7">
    <location>
        <begin position="223"/>
        <end position="242"/>
    </location>
</feature>
<proteinExistence type="predicted"/>
<feature type="transmembrane region" description="Helical" evidence="7">
    <location>
        <begin position="83"/>
        <end position="101"/>
    </location>
</feature>
<dbReference type="InterPro" id="IPR036259">
    <property type="entry name" value="MFS_trans_sf"/>
</dbReference>
<dbReference type="PANTHER" id="PTHR23517:SF13">
    <property type="entry name" value="MAJOR FACILITATOR SUPERFAMILY MFS_1"/>
    <property type="match status" value="1"/>
</dbReference>
<comment type="caution">
    <text evidence="9">The sequence shown here is derived from an EMBL/GenBank/DDBJ whole genome shotgun (WGS) entry which is preliminary data.</text>
</comment>
<dbReference type="InterPro" id="IPR020846">
    <property type="entry name" value="MFS_dom"/>
</dbReference>